<evidence type="ECO:0000313" key="1">
    <source>
        <dbReference type="EMBL" id="RSL18814.1"/>
    </source>
</evidence>
<sequence length="99" mass="11255">MNDNLSKELDRITDLGKGRCDEYTEKLLAFVQDMEASSPEPFIPLLADIALVRTLIVHLVIRYGPERGLVEARDAFNTTFDQMKPILENMENLKGHPPQ</sequence>
<dbReference type="RefSeq" id="WP_125487116.1">
    <property type="nucleotide sequence ID" value="NZ_RSDW01000001.1"/>
</dbReference>
<gene>
    <name evidence="1" type="ORF">EDE15_4417</name>
</gene>
<comment type="caution">
    <text evidence="1">The sequence shown here is derived from an EMBL/GenBank/DDBJ whole genome shotgun (WGS) entry which is preliminary data.</text>
</comment>
<dbReference type="EMBL" id="RSDW01000001">
    <property type="protein sequence ID" value="RSL18814.1"/>
    <property type="molecule type" value="Genomic_DNA"/>
</dbReference>
<name>A0A3R9PCS1_9BACT</name>
<protein>
    <submittedName>
        <fullName evidence="1">Uncharacterized protein</fullName>
    </submittedName>
</protein>
<reference evidence="1 2" key="1">
    <citation type="submission" date="2018-12" db="EMBL/GenBank/DDBJ databases">
        <title>Sequencing of bacterial isolates from soil warming experiment in Harvard Forest, Massachusetts, USA.</title>
        <authorList>
            <person name="Deangelis K."/>
        </authorList>
    </citation>
    <scope>NUCLEOTIDE SEQUENCE [LARGE SCALE GENOMIC DNA]</scope>
    <source>
        <strain evidence="1 2">EB153</strain>
    </source>
</reference>
<keyword evidence="2" id="KW-1185">Reference proteome</keyword>
<accession>A0A3R9PCS1</accession>
<organism evidence="1 2">
    <name type="scientific">Edaphobacter aggregans</name>
    <dbReference type="NCBI Taxonomy" id="570835"/>
    <lineage>
        <taxon>Bacteria</taxon>
        <taxon>Pseudomonadati</taxon>
        <taxon>Acidobacteriota</taxon>
        <taxon>Terriglobia</taxon>
        <taxon>Terriglobales</taxon>
        <taxon>Acidobacteriaceae</taxon>
        <taxon>Edaphobacter</taxon>
    </lineage>
</organism>
<dbReference type="AlphaFoldDB" id="A0A3R9PCS1"/>
<evidence type="ECO:0000313" key="2">
    <source>
        <dbReference type="Proteomes" id="UP000269669"/>
    </source>
</evidence>
<proteinExistence type="predicted"/>
<dbReference type="Proteomes" id="UP000269669">
    <property type="component" value="Unassembled WGS sequence"/>
</dbReference>